<dbReference type="PROSITE" id="PS00238">
    <property type="entry name" value="OPSIN"/>
    <property type="match status" value="1"/>
</dbReference>
<keyword evidence="6" id="KW-0472">Membrane</keyword>
<keyword evidence="3" id="KW-0675">Receptor</keyword>
<dbReference type="GO" id="GO:0004930">
    <property type="term" value="F:G protein-coupled receptor activity"/>
    <property type="evidence" value="ECO:0007669"/>
    <property type="project" value="UniProtKB-KW"/>
</dbReference>
<dbReference type="Gene3D" id="4.10.840.10">
    <property type="entry name" value="Rhodopsin, N-terminal domain"/>
    <property type="match status" value="1"/>
</dbReference>
<feature type="compositionally biased region" description="Polar residues" evidence="5">
    <location>
        <begin position="183"/>
        <end position="197"/>
    </location>
</feature>
<dbReference type="Gene3D" id="1.20.1070.10">
    <property type="entry name" value="Rhodopsin 7-helix transmembrane proteins"/>
    <property type="match status" value="2"/>
</dbReference>
<keyword evidence="2" id="KW-0297">G-protein coupled receptor</keyword>
<feature type="region of interest" description="Disordered" evidence="5">
    <location>
        <begin position="178"/>
        <end position="197"/>
    </location>
</feature>
<evidence type="ECO:0000256" key="1">
    <source>
        <dbReference type="ARBA" id="ARBA00004141"/>
    </source>
</evidence>
<keyword evidence="6" id="KW-0812">Transmembrane</keyword>
<name>A0A3B4CHK3_PYGNA</name>
<keyword evidence="9" id="KW-1185">Reference proteome</keyword>
<organism evidence="8 9">
    <name type="scientific">Pygocentrus nattereri</name>
    <name type="common">Red-bellied piranha</name>
    <dbReference type="NCBI Taxonomy" id="42514"/>
    <lineage>
        <taxon>Eukaryota</taxon>
        <taxon>Metazoa</taxon>
        <taxon>Chordata</taxon>
        <taxon>Craniata</taxon>
        <taxon>Vertebrata</taxon>
        <taxon>Euteleostomi</taxon>
        <taxon>Actinopterygii</taxon>
        <taxon>Neopterygii</taxon>
        <taxon>Teleostei</taxon>
        <taxon>Ostariophysi</taxon>
        <taxon>Characiformes</taxon>
        <taxon>Characoidei</taxon>
        <taxon>Pygocentrus</taxon>
    </lineage>
</organism>
<dbReference type="InterPro" id="IPR019477">
    <property type="entry name" value="Rhodopsin_N"/>
</dbReference>
<evidence type="ECO:0000256" key="4">
    <source>
        <dbReference type="ARBA" id="ARBA00023224"/>
    </source>
</evidence>
<keyword evidence="6" id="KW-1133">Transmembrane helix</keyword>
<reference evidence="8" key="2">
    <citation type="submission" date="2025-08" db="UniProtKB">
        <authorList>
            <consortium name="Ensembl"/>
        </authorList>
    </citation>
    <scope>IDENTIFICATION</scope>
</reference>
<dbReference type="InterPro" id="IPR027430">
    <property type="entry name" value="Retinal_BS"/>
</dbReference>
<dbReference type="PANTHER" id="PTHR24240">
    <property type="entry name" value="OPSIN"/>
    <property type="match status" value="1"/>
</dbReference>
<comment type="subcellular location">
    <subcellularLocation>
        <location evidence="1">Membrane</location>
        <topology evidence="1">Multi-pass membrane protein</topology>
    </subcellularLocation>
</comment>
<feature type="transmembrane region" description="Helical" evidence="6">
    <location>
        <begin position="25"/>
        <end position="50"/>
    </location>
</feature>
<dbReference type="AlphaFoldDB" id="A0A3B4CHK3"/>
<dbReference type="InterPro" id="IPR037114">
    <property type="entry name" value="Rhodopsin_N_sf"/>
</dbReference>
<feature type="transmembrane region" description="Helical" evidence="6">
    <location>
        <begin position="62"/>
        <end position="85"/>
    </location>
</feature>
<evidence type="ECO:0000256" key="2">
    <source>
        <dbReference type="ARBA" id="ARBA00023040"/>
    </source>
</evidence>
<protein>
    <recommendedName>
        <fullName evidence="7">Rhodopsin N-terminal domain-containing protein</fullName>
    </recommendedName>
</protein>
<evidence type="ECO:0000256" key="6">
    <source>
        <dbReference type="SAM" id="Phobius"/>
    </source>
</evidence>
<dbReference type="SUPFAM" id="SSF81321">
    <property type="entry name" value="Family A G protein-coupled receptor-like"/>
    <property type="match status" value="2"/>
</dbReference>
<dbReference type="Pfam" id="PF10413">
    <property type="entry name" value="Rhodopsin_N"/>
    <property type="match status" value="1"/>
</dbReference>
<proteinExistence type="predicted"/>
<evidence type="ECO:0000313" key="8">
    <source>
        <dbReference type="Ensembl" id="ENSPNAP00000010835.2"/>
    </source>
</evidence>
<dbReference type="InterPro" id="IPR050125">
    <property type="entry name" value="GPCR_opsins"/>
</dbReference>
<evidence type="ECO:0000313" key="9">
    <source>
        <dbReference type="Proteomes" id="UP001501920"/>
    </source>
</evidence>
<keyword evidence="4" id="KW-0807">Transducer</keyword>
<evidence type="ECO:0000256" key="3">
    <source>
        <dbReference type="ARBA" id="ARBA00023170"/>
    </source>
</evidence>
<reference evidence="8" key="3">
    <citation type="submission" date="2025-09" db="UniProtKB">
        <authorList>
            <consortium name="Ensembl"/>
        </authorList>
    </citation>
    <scope>IDENTIFICATION</scope>
</reference>
<feature type="transmembrane region" description="Helical" evidence="6">
    <location>
        <begin position="137"/>
        <end position="158"/>
    </location>
</feature>
<evidence type="ECO:0000256" key="5">
    <source>
        <dbReference type="SAM" id="MobiDB-lite"/>
    </source>
</evidence>
<dbReference type="Ensembl" id="ENSPNAT00000017609.2">
    <property type="protein sequence ID" value="ENSPNAP00000010835.2"/>
    <property type="gene ID" value="ENSPNAG00000017727.2"/>
</dbReference>
<evidence type="ECO:0000259" key="7">
    <source>
        <dbReference type="Pfam" id="PF10413"/>
    </source>
</evidence>
<sequence length="197" mass="22145">MHNRTGFVRDPFLYEQYYLADPWQFEFLVCYIFFLICFGFPINGLTLFVMTQHKKLRQLLSFILVNLAVAGMITVCFGLTITSAANGEVALRSLVVLAIERYIVVCNCAAPPLVGWSRYIPEGLQCSFCLLLESLLMAIPAFFSKSSAIFNPILYVLLNKQFRNCLLMTLFCGKNPMGDDESSTMSTKTEVPSMSPA</sequence>
<reference evidence="8 9" key="1">
    <citation type="submission" date="2020-10" db="EMBL/GenBank/DDBJ databases">
        <title>Pygocentrus nattereri (red-bellied piranha) genome, fPygNat1, primary haplotype.</title>
        <authorList>
            <person name="Myers G."/>
            <person name="Meyer A."/>
            <person name="Karagic N."/>
            <person name="Pippel M."/>
            <person name="Winkler S."/>
            <person name="Tracey A."/>
            <person name="Wood J."/>
            <person name="Formenti G."/>
            <person name="Howe K."/>
            <person name="Fedrigo O."/>
            <person name="Jarvis E.D."/>
        </authorList>
    </citation>
    <scope>NUCLEOTIDE SEQUENCE [LARGE SCALE GENOMIC DNA]</scope>
</reference>
<dbReference type="GeneTree" id="ENSGT01030000234549"/>
<dbReference type="Proteomes" id="UP001501920">
    <property type="component" value="Chromosome 17"/>
</dbReference>
<accession>A0A3B4CHK3</accession>
<feature type="domain" description="Rhodopsin N-terminal" evidence="7">
    <location>
        <begin position="1"/>
        <end position="25"/>
    </location>
</feature>
<dbReference type="GO" id="GO:0016020">
    <property type="term" value="C:membrane"/>
    <property type="evidence" value="ECO:0007669"/>
    <property type="project" value="UniProtKB-SubCell"/>
</dbReference>